<evidence type="ECO:0000256" key="8">
    <source>
        <dbReference type="ARBA" id="ARBA00022989"/>
    </source>
</evidence>
<feature type="compositionally biased region" description="Polar residues" evidence="10">
    <location>
        <begin position="121"/>
        <end position="136"/>
    </location>
</feature>
<evidence type="ECO:0000256" key="3">
    <source>
        <dbReference type="ARBA" id="ARBA00022448"/>
    </source>
</evidence>
<evidence type="ECO:0000313" key="14">
    <source>
        <dbReference type="Proteomes" id="UP000245429"/>
    </source>
</evidence>
<dbReference type="RefSeq" id="WP_109569348.1">
    <property type="nucleotide sequence ID" value="NZ_CP029463.1"/>
</dbReference>
<feature type="compositionally biased region" description="Low complexity" evidence="10">
    <location>
        <begin position="108"/>
        <end position="119"/>
    </location>
</feature>
<evidence type="ECO:0000256" key="1">
    <source>
        <dbReference type="ARBA" id="ARBA00004383"/>
    </source>
</evidence>
<dbReference type="EMBL" id="CP029463">
    <property type="protein sequence ID" value="AWM13981.1"/>
    <property type="molecule type" value="Genomic_DNA"/>
</dbReference>
<feature type="domain" description="TonB C-terminal" evidence="12">
    <location>
        <begin position="167"/>
        <end position="262"/>
    </location>
</feature>
<dbReference type="InterPro" id="IPR037682">
    <property type="entry name" value="TonB_C"/>
</dbReference>
<accession>A0A2U8QVA8</accession>
<evidence type="ECO:0000256" key="6">
    <source>
        <dbReference type="ARBA" id="ARBA00022692"/>
    </source>
</evidence>
<dbReference type="Gene3D" id="3.30.1150.10">
    <property type="match status" value="1"/>
</dbReference>
<evidence type="ECO:0000256" key="11">
    <source>
        <dbReference type="SAM" id="Phobius"/>
    </source>
</evidence>
<dbReference type="PROSITE" id="PS52015">
    <property type="entry name" value="TONB_CTD"/>
    <property type="match status" value="1"/>
</dbReference>
<feature type="region of interest" description="Disordered" evidence="10">
    <location>
        <begin position="96"/>
        <end position="136"/>
    </location>
</feature>
<dbReference type="KEGG" id="fse:DI487_08995"/>
<dbReference type="Proteomes" id="UP000245429">
    <property type="component" value="Chromosome"/>
</dbReference>
<keyword evidence="3" id="KW-0813">Transport</keyword>
<sequence>MRQNVDFGKKQKPLMIFFQVGLIAVLVVVLFALEFRFEKIIHTYKPGVEIEITDEEAFSFDPVNIIREERSSEKVVAKVEPKPADLSEVEIKKNEVEIEEPEEEEVQEQVTESVEAVVESGKNQSESQNSSVANNMPQKKAPTLLTVEVLPAFPACKGLPRNQQMQCFEEQLRKAVSKNLIYPEDDYSAGRQGVALVEFTINEKGEFSDVKVLENNKRTTATLEMIRAAEKAVKKLKKINPAKQGDAPVKVKYTLPIGFRIQ</sequence>
<evidence type="ECO:0000256" key="7">
    <source>
        <dbReference type="ARBA" id="ARBA00022927"/>
    </source>
</evidence>
<dbReference type="NCBIfam" id="TIGR01352">
    <property type="entry name" value="tonB_Cterm"/>
    <property type="match status" value="1"/>
</dbReference>
<protein>
    <recommendedName>
        <fullName evidence="12">TonB C-terminal domain-containing protein</fullName>
    </recommendedName>
</protein>
<dbReference type="GO" id="GO:0015031">
    <property type="term" value="P:protein transport"/>
    <property type="evidence" value="ECO:0007669"/>
    <property type="project" value="UniProtKB-KW"/>
</dbReference>
<dbReference type="AlphaFoldDB" id="A0A2U8QVA8"/>
<keyword evidence="5" id="KW-0997">Cell inner membrane</keyword>
<keyword evidence="6 11" id="KW-0812">Transmembrane</keyword>
<organism evidence="13 14">
    <name type="scientific">Flavobacterium sediminis</name>
    <dbReference type="NCBI Taxonomy" id="2201181"/>
    <lineage>
        <taxon>Bacteria</taxon>
        <taxon>Pseudomonadati</taxon>
        <taxon>Bacteroidota</taxon>
        <taxon>Flavobacteriia</taxon>
        <taxon>Flavobacteriales</taxon>
        <taxon>Flavobacteriaceae</taxon>
        <taxon>Flavobacterium</taxon>
    </lineage>
</organism>
<dbReference type="InterPro" id="IPR006260">
    <property type="entry name" value="TonB/TolA_C"/>
</dbReference>
<comment type="similarity">
    <text evidence="2">Belongs to the TonB family.</text>
</comment>
<keyword evidence="9 11" id="KW-0472">Membrane</keyword>
<dbReference type="InterPro" id="IPR051045">
    <property type="entry name" value="TonB-dependent_transducer"/>
</dbReference>
<dbReference type="SUPFAM" id="SSF74653">
    <property type="entry name" value="TolA/TonB C-terminal domain"/>
    <property type="match status" value="1"/>
</dbReference>
<evidence type="ECO:0000256" key="4">
    <source>
        <dbReference type="ARBA" id="ARBA00022475"/>
    </source>
</evidence>
<dbReference type="PANTHER" id="PTHR33446">
    <property type="entry name" value="PROTEIN TONB-RELATED"/>
    <property type="match status" value="1"/>
</dbReference>
<dbReference type="OrthoDB" id="1522859at2"/>
<name>A0A2U8QVA8_9FLAO</name>
<evidence type="ECO:0000259" key="12">
    <source>
        <dbReference type="PROSITE" id="PS52015"/>
    </source>
</evidence>
<evidence type="ECO:0000256" key="5">
    <source>
        <dbReference type="ARBA" id="ARBA00022519"/>
    </source>
</evidence>
<feature type="compositionally biased region" description="Acidic residues" evidence="10">
    <location>
        <begin position="97"/>
        <end position="107"/>
    </location>
</feature>
<keyword evidence="7" id="KW-0653">Protein transport</keyword>
<dbReference type="GO" id="GO:0005886">
    <property type="term" value="C:plasma membrane"/>
    <property type="evidence" value="ECO:0007669"/>
    <property type="project" value="UniProtKB-SubCell"/>
</dbReference>
<comment type="subcellular location">
    <subcellularLocation>
        <location evidence="1">Cell inner membrane</location>
        <topology evidence="1">Single-pass membrane protein</topology>
        <orientation evidence="1">Periplasmic side</orientation>
    </subcellularLocation>
</comment>
<keyword evidence="4" id="KW-1003">Cell membrane</keyword>
<keyword evidence="8 11" id="KW-1133">Transmembrane helix</keyword>
<gene>
    <name evidence="13" type="ORF">DI487_08995</name>
</gene>
<dbReference type="GO" id="GO:0055085">
    <property type="term" value="P:transmembrane transport"/>
    <property type="evidence" value="ECO:0007669"/>
    <property type="project" value="InterPro"/>
</dbReference>
<proteinExistence type="inferred from homology"/>
<evidence type="ECO:0000313" key="13">
    <source>
        <dbReference type="EMBL" id="AWM13981.1"/>
    </source>
</evidence>
<evidence type="ECO:0000256" key="10">
    <source>
        <dbReference type="SAM" id="MobiDB-lite"/>
    </source>
</evidence>
<evidence type="ECO:0000256" key="9">
    <source>
        <dbReference type="ARBA" id="ARBA00023136"/>
    </source>
</evidence>
<evidence type="ECO:0000256" key="2">
    <source>
        <dbReference type="ARBA" id="ARBA00006555"/>
    </source>
</evidence>
<reference evidence="13 14" key="1">
    <citation type="submission" date="2018-05" db="EMBL/GenBank/DDBJ databases">
        <title>Flavobacterium sp. MEBiC07310.</title>
        <authorList>
            <person name="Baek K."/>
        </authorList>
    </citation>
    <scope>NUCLEOTIDE SEQUENCE [LARGE SCALE GENOMIC DNA]</scope>
    <source>
        <strain evidence="13 14">MEBiC07310</strain>
    </source>
</reference>
<feature type="transmembrane region" description="Helical" evidence="11">
    <location>
        <begin position="14"/>
        <end position="33"/>
    </location>
</feature>
<dbReference type="Pfam" id="PF03544">
    <property type="entry name" value="TonB_C"/>
    <property type="match status" value="1"/>
</dbReference>
<keyword evidence="14" id="KW-1185">Reference proteome</keyword>